<dbReference type="InterPro" id="IPR019049">
    <property type="entry name" value="Nucleoporin_prot_Ndc1/Nup"/>
</dbReference>
<reference evidence="14 15" key="1">
    <citation type="submission" date="2023-10" db="EMBL/GenBank/DDBJ databases">
        <authorList>
            <person name="Maclean D."/>
            <person name="Macfadyen A."/>
        </authorList>
    </citation>
    <scope>NUCLEOTIDE SEQUENCE [LARGE SCALE GENOMIC DNA]</scope>
</reference>
<feature type="transmembrane region" description="Helical" evidence="13">
    <location>
        <begin position="151"/>
        <end position="170"/>
    </location>
</feature>
<keyword evidence="9" id="KW-0811">Translocation</keyword>
<sequence>MPDEKLYAWETVIWQWRSGGIAVYEAFIVGLAGIGCLALTLVYKLSLLKAIYALFSLRHIGLLLAVWALQLVLMEVQTIILEACSQMPPSVALMKPLRRVAQPAGHLLAACRSIIAVRDTSFYLMTSAAVSWASTSCFLVLLIGQGAEAPVMWYGVALGLLHALLVITRGDHVLRFPVIHRQRLYAVKKELLHMHGYVDAVALALASLLLTGMSGHGNGKGRIGFSSALALLLSGALTAFCMRMGCVMVNIITTEHLRFASPGDVDPNTRLFAALQDQKRPVWQALALQDLAHMSQGGPSERWRRSAIFDDESGQCWSTVVQHCLGEVEEMVSRTAAGLPQSSKPVEKKPAAAPIWNMHAASFKAFGGGNRAQEQALSYQRSRCWHAMQSVRSLSSLCVASYSEDRLGTAQLAQPNLGAVTGVLASMVLAMQAFVRLSGASGKGANLELAQRQSSLTGGRREAAVPAFALQDAALTALYGLVGCFGRDLEPLVRGSSHKLPYGTGAEAAALLARCSALQE</sequence>
<evidence type="ECO:0000256" key="3">
    <source>
        <dbReference type="ARBA" id="ARBA00005760"/>
    </source>
</evidence>
<keyword evidence="6" id="KW-0509">mRNA transport</keyword>
<evidence type="ECO:0000256" key="4">
    <source>
        <dbReference type="ARBA" id="ARBA00022448"/>
    </source>
</evidence>
<accession>A0AAV1HYN2</accession>
<dbReference type="GO" id="GO:0006999">
    <property type="term" value="P:nuclear pore organization"/>
    <property type="evidence" value="ECO:0007669"/>
    <property type="project" value="TreeGrafter"/>
</dbReference>
<dbReference type="Pfam" id="PF09531">
    <property type="entry name" value="Ndc1_Nup"/>
    <property type="match status" value="1"/>
</dbReference>
<keyword evidence="10" id="KW-0906">Nuclear pore complex</keyword>
<protein>
    <submittedName>
        <fullName evidence="14">Uncharacterized protein</fullName>
    </submittedName>
</protein>
<comment type="caution">
    <text evidence="14">The sequence shown here is derived from an EMBL/GenBank/DDBJ whole genome shotgun (WGS) entry which is preliminary data.</text>
</comment>
<evidence type="ECO:0000256" key="6">
    <source>
        <dbReference type="ARBA" id="ARBA00022816"/>
    </source>
</evidence>
<evidence type="ECO:0000256" key="9">
    <source>
        <dbReference type="ARBA" id="ARBA00023010"/>
    </source>
</evidence>
<dbReference type="PANTHER" id="PTHR13269">
    <property type="entry name" value="NUCLEOPORIN NDC1"/>
    <property type="match status" value="1"/>
</dbReference>
<name>A0AAV1HYN2_9CHLO</name>
<keyword evidence="7" id="KW-0653">Protein transport</keyword>
<dbReference type="GO" id="GO:0070762">
    <property type="term" value="C:nuclear pore transmembrane ring"/>
    <property type="evidence" value="ECO:0007669"/>
    <property type="project" value="TreeGrafter"/>
</dbReference>
<evidence type="ECO:0000256" key="8">
    <source>
        <dbReference type="ARBA" id="ARBA00022989"/>
    </source>
</evidence>
<dbReference type="AlphaFoldDB" id="A0AAV1HYN2"/>
<keyword evidence="8 13" id="KW-1133">Transmembrane helix</keyword>
<evidence type="ECO:0000256" key="2">
    <source>
        <dbReference type="ARBA" id="ARBA00004567"/>
    </source>
</evidence>
<organism evidence="14 15">
    <name type="scientific">Coccomyxa viridis</name>
    <dbReference type="NCBI Taxonomy" id="1274662"/>
    <lineage>
        <taxon>Eukaryota</taxon>
        <taxon>Viridiplantae</taxon>
        <taxon>Chlorophyta</taxon>
        <taxon>core chlorophytes</taxon>
        <taxon>Trebouxiophyceae</taxon>
        <taxon>Trebouxiophyceae incertae sedis</taxon>
        <taxon>Coccomyxaceae</taxon>
        <taxon>Coccomyxa</taxon>
    </lineage>
</organism>
<proteinExistence type="inferred from homology"/>
<dbReference type="Proteomes" id="UP001314263">
    <property type="component" value="Unassembled WGS sequence"/>
</dbReference>
<dbReference type="GO" id="GO:0051028">
    <property type="term" value="P:mRNA transport"/>
    <property type="evidence" value="ECO:0007669"/>
    <property type="project" value="UniProtKB-KW"/>
</dbReference>
<feature type="transmembrane region" description="Helical" evidence="13">
    <location>
        <begin position="51"/>
        <end position="73"/>
    </location>
</feature>
<evidence type="ECO:0000256" key="7">
    <source>
        <dbReference type="ARBA" id="ARBA00022927"/>
    </source>
</evidence>
<feature type="transmembrane region" description="Helical" evidence="13">
    <location>
        <begin position="223"/>
        <end position="242"/>
    </location>
</feature>
<dbReference type="EMBL" id="CAUYUE010000004">
    <property type="protein sequence ID" value="CAK0763798.1"/>
    <property type="molecule type" value="Genomic_DNA"/>
</dbReference>
<evidence type="ECO:0000313" key="14">
    <source>
        <dbReference type="EMBL" id="CAK0763798.1"/>
    </source>
</evidence>
<dbReference type="PANTHER" id="PTHR13269:SF6">
    <property type="entry name" value="NUCLEOPORIN NDC1"/>
    <property type="match status" value="1"/>
</dbReference>
<keyword evidence="5 13" id="KW-0812">Transmembrane</keyword>
<dbReference type="GO" id="GO:0015031">
    <property type="term" value="P:protein transport"/>
    <property type="evidence" value="ECO:0007669"/>
    <property type="project" value="UniProtKB-KW"/>
</dbReference>
<evidence type="ECO:0000256" key="13">
    <source>
        <dbReference type="SAM" id="Phobius"/>
    </source>
</evidence>
<evidence type="ECO:0000313" key="15">
    <source>
        <dbReference type="Proteomes" id="UP001314263"/>
    </source>
</evidence>
<feature type="transmembrane region" description="Helical" evidence="13">
    <location>
        <begin position="21"/>
        <end position="45"/>
    </location>
</feature>
<keyword evidence="15" id="KW-1185">Reference proteome</keyword>
<feature type="transmembrane region" description="Helical" evidence="13">
    <location>
        <begin position="191"/>
        <end position="211"/>
    </location>
</feature>
<comment type="similarity">
    <text evidence="3">Belongs to the NDC1 family.</text>
</comment>
<feature type="transmembrane region" description="Helical" evidence="13">
    <location>
        <begin position="122"/>
        <end position="145"/>
    </location>
</feature>
<dbReference type="GO" id="GO:0030674">
    <property type="term" value="F:protein-macromolecule adaptor activity"/>
    <property type="evidence" value="ECO:0007669"/>
    <property type="project" value="TreeGrafter"/>
</dbReference>
<comment type="subcellular location">
    <subcellularLocation>
        <location evidence="1">Nucleus membrane</location>
        <topology evidence="1">Multi-pass membrane protein</topology>
    </subcellularLocation>
    <subcellularLocation>
        <location evidence="2">Nucleus</location>
        <location evidence="2">Nuclear pore complex</location>
    </subcellularLocation>
</comment>
<keyword evidence="12" id="KW-0539">Nucleus</keyword>
<evidence type="ECO:0000256" key="10">
    <source>
        <dbReference type="ARBA" id="ARBA00023132"/>
    </source>
</evidence>
<gene>
    <name evidence="14" type="ORF">CVIRNUC_003094</name>
</gene>
<evidence type="ECO:0000256" key="11">
    <source>
        <dbReference type="ARBA" id="ARBA00023136"/>
    </source>
</evidence>
<keyword evidence="11 13" id="KW-0472">Membrane</keyword>
<evidence type="ECO:0000256" key="1">
    <source>
        <dbReference type="ARBA" id="ARBA00004232"/>
    </source>
</evidence>
<evidence type="ECO:0000256" key="5">
    <source>
        <dbReference type="ARBA" id="ARBA00022692"/>
    </source>
</evidence>
<keyword evidence="4" id="KW-0813">Transport</keyword>
<evidence type="ECO:0000256" key="12">
    <source>
        <dbReference type="ARBA" id="ARBA00023242"/>
    </source>
</evidence>
<dbReference type="GO" id="GO:0031965">
    <property type="term" value="C:nuclear membrane"/>
    <property type="evidence" value="ECO:0007669"/>
    <property type="project" value="UniProtKB-SubCell"/>
</dbReference>